<dbReference type="OrthoDB" id="7459360at2"/>
<dbReference type="InterPro" id="IPR051329">
    <property type="entry name" value="NIR_SIR_4Fe-4S"/>
</dbReference>
<evidence type="ECO:0000256" key="6">
    <source>
        <dbReference type="ARBA" id="ARBA00023014"/>
    </source>
</evidence>
<evidence type="ECO:0000256" key="4">
    <source>
        <dbReference type="ARBA" id="ARBA00023002"/>
    </source>
</evidence>
<sequence length="409" mass="44725">MSTLDAGLNRAALRRGWCPGAWRPMPSGDGWILRIRVPLGRLSRRQAEGLAELMQAQRLDVIELTQRAHLQWRGVRPAQHAALLSGLRSLGLLDEDAAQEARRNVLVQPCWQPGDATHRVAQELLQRLRQPDVPPLPAKFGFAVDLGQRPCLRAASADVRIELLQDGWALVRPDGSPHGVAVPLERAAEEAMTLAAWFAKCAQGPDAPRRMAVWMAQRLRPANDPSSAAAADAKPQAFQPWWATLPSGMAWVAVPLGRLSAAAWARLAQLAPLRLTPWRAVLLERRAQAPHDEAWIIEASDPRLRVAACVGAPGCVQAAGPTLPLAERLAAHVPPRSWLHISGCAKGCAHPHPAPTVRVRPDGWDWIEWGRADAAAEAHFSEVEPLIDAVRRGVPRRAGPRSDKERVAR</sequence>
<keyword evidence="3" id="KW-0479">Metal-binding</keyword>
<dbReference type="Proteomes" id="UP000315736">
    <property type="component" value="Unassembled WGS sequence"/>
</dbReference>
<proteinExistence type="predicted"/>
<dbReference type="PANTHER" id="PTHR32439:SF9">
    <property type="entry name" value="BLR3264 PROTEIN"/>
    <property type="match status" value="1"/>
</dbReference>
<dbReference type="GO" id="GO:0016491">
    <property type="term" value="F:oxidoreductase activity"/>
    <property type="evidence" value="ECO:0007669"/>
    <property type="project" value="UniProtKB-KW"/>
</dbReference>
<organism evidence="8 9">
    <name type="scientific">Tepidimonas alkaliphilus</name>
    <dbReference type="NCBI Taxonomy" id="2588942"/>
    <lineage>
        <taxon>Bacteria</taxon>
        <taxon>Pseudomonadati</taxon>
        <taxon>Pseudomonadota</taxon>
        <taxon>Betaproteobacteria</taxon>
        <taxon>Burkholderiales</taxon>
        <taxon>Tepidimonas</taxon>
    </lineage>
</organism>
<evidence type="ECO:0000256" key="1">
    <source>
        <dbReference type="ARBA" id="ARBA00022485"/>
    </source>
</evidence>
<gene>
    <name evidence="8" type="ORF">Talka_00201</name>
</gene>
<evidence type="ECO:0000256" key="5">
    <source>
        <dbReference type="ARBA" id="ARBA00023004"/>
    </source>
</evidence>
<dbReference type="EMBL" id="VJNB01000001">
    <property type="protein sequence ID" value="TSE21526.1"/>
    <property type="molecule type" value="Genomic_DNA"/>
</dbReference>
<evidence type="ECO:0000256" key="2">
    <source>
        <dbReference type="ARBA" id="ARBA00022617"/>
    </source>
</evidence>
<dbReference type="AlphaFoldDB" id="A0A554WD79"/>
<accession>A0A554WD79</accession>
<comment type="caution">
    <text evidence="8">The sequence shown here is derived from an EMBL/GenBank/DDBJ whole genome shotgun (WGS) entry which is preliminary data.</text>
</comment>
<keyword evidence="6" id="KW-0411">Iron-sulfur</keyword>
<keyword evidence="2" id="KW-0349">Heme</keyword>
<protein>
    <submittedName>
        <fullName evidence="8">CobG: precorrin-3B synthase</fullName>
    </submittedName>
</protein>
<feature type="domain" description="Nitrite/Sulfite reductase ferredoxin-like" evidence="7">
    <location>
        <begin position="24"/>
        <end position="89"/>
    </location>
</feature>
<dbReference type="RefSeq" id="WP_143889156.1">
    <property type="nucleotide sequence ID" value="NZ_VJNB01000001.1"/>
</dbReference>
<keyword evidence="9" id="KW-1185">Reference proteome</keyword>
<keyword evidence="1" id="KW-0004">4Fe-4S</keyword>
<evidence type="ECO:0000313" key="9">
    <source>
        <dbReference type="Proteomes" id="UP000315736"/>
    </source>
</evidence>
<reference evidence="8 9" key="1">
    <citation type="submission" date="2019-07" db="EMBL/GenBank/DDBJ databases">
        <title>Tepidimonas alkaliphilus YIM 72238 draft genome.</title>
        <authorList>
            <person name="Da Costa M.S."/>
            <person name="Froufe H.J.C."/>
            <person name="Egas C."/>
            <person name="Albuquerque L."/>
        </authorList>
    </citation>
    <scope>NUCLEOTIDE SEQUENCE [LARGE SCALE GENOMIC DNA]</scope>
    <source>
        <strain evidence="8 9">YIM 72238</strain>
    </source>
</reference>
<dbReference type="Gene3D" id="3.30.413.10">
    <property type="entry name" value="Sulfite Reductase Hemoprotein, domain 1"/>
    <property type="match status" value="1"/>
</dbReference>
<dbReference type="InterPro" id="IPR005117">
    <property type="entry name" value="NiRdtase/SiRdtase_haem-b_fer"/>
</dbReference>
<dbReference type="InterPro" id="IPR036136">
    <property type="entry name" value="Nit/Sulf_reduc_fer-like_dom_sf"/>
</dbReference>
<dbReference type="GO" id="GO:0046872">
    <property type="term" value="F:metal ion binding"/>
    <property type="evidence" value="ECO:0007669"/>
    <property type="project" value="UniProtKB-KW"/>
</dbReference>
<name>A0A554WD79_9BURK</name>
<dbReference type="GO" id="GO:0051539">
    <property type="term" value="F:4 iron, 4 sulfur cluster binding"/>
    <property type="evidence" value="ECO:0007669"/>
    <property type="project" value="UniProtKB-KW"/>
</dbReference>
<dbReference type="Gene3D" id="3.90.480.20">
    <property type="match status" value="1"/>
</dbReference>
<dbReference type="InterPro" id="IPR045854">
    <property type="entry name" value="NO2/SO3_Rdtase_4Fe4S_sf"/>
</dbReference>
<keyword evidence="5" id="KW-0408">Iron</keyword>
<evidence type="ECO:0000313" key="8">
    <source>
        <dbReference type="EMBL" id="TSE21526.1"/>
    </source>
</evidence>
<dbReference type="SUPFAM" id="SSF56014">
    <property type="entry name" value="Nitrite and sulphite reductase 4Fe-4S domain-like"/>
    <property type="match status" value="1"/>
</dbReference>
<dbReference type="SUPFAM" id="SSF55124">
    <property type="entry name" value="Nitrite/Sulfite reductase N-terminal domain-like"/>
    <property type="match status" value="2"/>
</dbReference>
<evidence type="ECO:0000259" key="7">
    <source>
        <dbReference type="Pfam" id="PF03460"/>
    </source>
</evidence>
<keyword evidence="4" id="KW-0560">Oxidoreductase</keyword>
<dbReference type="Pfam" id="PF03460">
    <property type="entry name" value="NIR_SIR_ferr"/>
    <property type="match status" value="1"/>
</dbReference>
<evidence type="ECO:0000256" key="3">
    <source>
        <dbReference type="ARBA" id="ARBA00022723"/>
    </source>
</evidence>
<dbReference type="PANTHER" id="PTHR32439">
    <property type="entry name" value="FERREDOXIN--NITRITE REDUCTASE, CHLOROPLASTIC"/>
    <property type="match status" value="1"/>
</dbReference>